<dbReference type="PROSITE" id="PS01011">
    <property type="entry name" value="FOLYLPOLYGLU_SYNT_1"/>
    <property type="match status" value="1"/>
</dbReference>
<keyword evidence="14" id="KW-1185">Reference proteome</keyword>
<protein>
    <recommendedName>
        <fullName evidence="2">tetrahydrofolate synthase</fullName>
        <ecNumber evidence="2">6.3.2.17</ecNumber>
    </recommendedName>
    <alternativeName>
        <fullName evidence="8">Tetrahydrofolylpolyglutamate synthase</fullName>
    </alternativeName>
</protein>
<sequence length="435" mass="49334">MFQTSEDVIKWVHDRKKFGIKPGLERMEWMMEKLDHPERRLRAVHIGGTNGKGSTIAFLRSILQEGGSEVGTFTSPYVESFHERISVDGVPISDEDLIKVAEVIKPLAEQLETTDLGAPTEFEIMTAMAFYYFARIHPVDILLVEVGLGGRLDSTNIIHPFVSVITSIGYDHMNILGDNLMDIAMEKAGIFKSGQPVITGVRNKEILEKYEEIVKENRTALYKLGEEFTYEDLGPTEDGGEAFTVKTLYKTYENLEISMTGRHQIENATLAVMIAEYLRQFYAIYLEEEHIREGLKKAYWPARFEVVSQKPTIILDSAHNKEGIDSLVETVNRHYPDKKGTILFTALKDKPFSNMIQALEKLGYPIYFTEIDDARAATAEALFETARTDQKEIVTDWKGFLSKKISSQPEDELIIVCGSIYFVSEVKSVLKQLLH</sequence>
<comment type="catalytic activity">
    <reaction evidence="9">
        <text>(6S)-5,6,7,8-tetrahydrofolyl-(gamma-L-Glu)(n) + L-glutamate + ATP = (6S)-5,6,7,8-tetrahydrofolyl-(gamma-L-Glu)(n+1) + ADP + phosphate + H(+)</text>
        <dbReference type="Rhea" id="RHEA:10580"/>
        <dbReference type="Rhea" id="RHEA-COMP:14738"/>
        <dbReference type="Rhea" id="RHEA-COMP:14740"/>
        <dbReference type="ChEBI" id="CHEBI:15378"/>
        <dbReference type="ChEBI" id="CHEBI:29985"/>
        <dbReference type="ChEBI" id="CHEBI:30616"/>
        <dbReference type="ChEBI" id="CHEBI:43474"/>
        <dbReference type="ChEBI" id="CHEBI:141005"/>
        <dbReference type="ChEBI" id="CHEBI:456216"/>
        <dbReference type="EC" id="6.3.2.17"/>
    </reaction>
</comment>
<dbReference type="PANTHER" id="PTHR11136">
    <property type="entry name" value="FOLYLPOLYGLUTAMATE SYNTHASE-RELATED"/>
    <property type="match status" value="1"/>
</dbReference>
<evidence type="ECO:0000256" key="7">
    <source>
        <dbReference type="ARBA" id="ARBA00022842"/>
    </source>
</evidence>
<dbReference type="EMBL" id="JAOUSE010000001">
    <property type="protein sequence ID" value="MCU9592865.1"/>
    <property type="molecule type" value="Genomic_DNA"/>
</dbReference>
<dbReference type="EC" id="6.3.2.17" evidence="2"/>
<comment type="caution">
    <text evidence="13">The sequence shown here is derived from an EMBL/GenBank/DDBJ whole genome shotgun (WGS) entry which is preliminary data.</text>
</comment>
<dbReference type="SUPFAM" id="SSF53244">
    <property type="entry name" value="MurD-like peptide ligases, peptide-binding domain"/>
    <property type="match status" value="1"/>
</dbReference>
<dbReference type="InterPro" id="IPR004101">
    <property type="entry name" value="Mur_ligase_C"/>
</dbReference>
<dbReference type="Pfam" id="PF08245">
    <property type="entry name" value="Mur_ligase_M"/>
    <property type="match status" value="1"/>
</dbReference>
<dbReference type="InterPro" id="IPR013221">
    <property type="entry name" value="Mur_ligase_cen"/>
</dbReference>
<dbReference type="Proteomes" id="UP001208656">
    <property type="component" value="Unassembled WGS sequence"/>
</dbReference>
<dbReference type="PANTHER" id="PTHR11136:SF0">
    <property type="entry name" value="DIHYDROFOLATE SYNTHETASE-RELATED"/>
    <property type="match status" value="1"/>
</dbReference>
<evidence type="ECO:0000313" key="14">
    <source>
        <dbReference type="Proteomes" id="UP001208656"/>
    </source>
</evidence>
<evidence type="ECO:0000256" key="2">
    <source>
        <dbReference type="ARBA" id="ARBA00013025"/>
    </source>
</evidence>
<dbReference type="Gene3D" id="3.90.190.20">
    <property type="entry name" value="Mur ligase, C-terminal domain"/>
    <property type="match status" value="1"/>
</dbReference>
<evidence type="ECO:0000256" key="4">
    <source>
        <dbReference type="ARBA" id="ARBA00022723"/>
    </source>
</evidence>
<dbReference type="SUPFAM" id="SSF53623">
    <property type="entry name" value="MurD-like peptide ligases, catalytic domain"/>
    <property type="match status" value="1"/>
</dbReference>
<name>A0ABT2WBL2_9BACI</name>
<dbReference type="PIRSF" id="PIRSF001563">
    <property type="entry name" value="Folylpolyglu_synth"/>
    <property type="match status" value="1"/>
</dbReference>
<accession>A0ABT2WBL2</accession>
<dbReference type="InterPro" id="IPR036615">
    <property type="entry name" value="Mur_ligase_C_dom_sf"/>
</dbReference>
<evidence type="ECO:0000259" key="11">
    <source>
        <dbReference type="Pfam" id="PF02875"/>
    </source>
</evidence>
<dbReference type="PROSITE" id="PS01012">
    <property type="entry name" value="FOLYLPOLYGLU_SYNT_2"/>
    <property type="match status" value="1"/>
</dbReference>
<evidence type="ECO:0000313" key="13">
    <source>
        <dbReference type="EMBL" id="MCU9592865.1"/>
    </source>
</evidence>
<dbReference type="Gene3D" id="3.40.1190.10">
    <property type="entry name" value="Mur-like, catalytic domain"/>
    <property type="match status" value="1"/>
</dbReference>
<feature type="domain" description="Mur ligase central" evidence="12">
    <location>
        <begin position="46"/>
        <end position="274"/>
    </location>
</feature>
<keyword evidence="5 10" id="KW-0547">Nucleotide-binding</keyword>
<feature type="domain" description="Mur ligase C-terminal" evidence="11">
    <location>
        <begin position="303"/>
        <end position="419"/>
    </location>
</feature>
<evidence type="ECO:0000256" key="1">
    <source>
        <dbReference type="ARBA" id="ARBA00008276"/>
    </source>
</evidence>
<evidence type="ECO:0000259" key="12">
    <source>
        <dbReference type="Pfam" id="PF08245"/>
    </source>
</evidence>
<evidence type="ECO:0000256" key="6">
    <source>
        <dbReference type="ARBA" id="ARBA00022840"/>
    </source>
</evidence>
<evidence type="ECO:0000256" key="8">
    <source>
        <dbReference type="ARBA" id="ARBA00030592"/>
    </source>
</evidence>
<evidence type="ECO:0000256" key="9">
    <source>
        <dbReference type="ARBA" id="ARBA00047493"/>
    </source>
</evidence>
<gene>
    <name evidence="13" type="ORF">OEV82_00170</name>
</gene>
<evidence type="ECO:0000256" key="10">
    <source>
        <dbReference type="PIRNR" id="PIRNR001563"/>
    </source>
</evidence>
<dbReference type="Pfam" id="PF02875">
    <property type="entry name" value="Mur_ligase_C"/>
    <property type="match status" value="1"/>
</dbReference>
<keyword evidence="6 10" id="KW-0067">ATP-binding</keyword>
<evidence type="ECO:0000256" key="5">
    <source>
        <dbReference type="ARBA" id="ARBA00022741"/>
    </source>
</evidence>
<keyword evidence="7" id="KW-0460">Magnesium</keyword>
<dbReference type="RefSeq" id="WP_263060626.1">
    <property type="nucleotide sequence ID" value="NZ_JAOUSE010000001.1"/>
</dbReference>
<dbReference type="NCBIfam" id="TIGR01499">
    <property type="entry name" value="folC"/>
    <property type="match status" value="1"/>
</dbReference>
<organism evidence="13 14">
    <name type="scientific">Pallidibacillus thermolactis</name>
    <dbReference type="NCBI Taxonomy" id="251051"/>
    <lineage>
        <taxon>Bacteria</taxon>
        <taxon>Bacillati</taxon>
        <taxon>Bacillota</taxon>
        <taxon>Bacilli</taxon>
        <taxon>Bacillales</taxon>
        <taxon>Bacillaceae</taxon>
        <taxon>Pallidibacillus</taxon>
    </lineage>
</organism>
<keyword evidence="4" id="KW-0479">Metal-binding</keyword>
<evidence type="ECO:0000256" key="3">
    <source>
        <dbReference type="ARBA" id="ARBA00022598"/>
    </source>
</evidence>
<comment type="similarity">
    <text evidence="1 10">Belongs to the folylpolyglutamate synthase family.</text>
</comment>
<dbReference type="InterPro" id="IPR018109">
    <property type="entry name" value="Folylpolyglutamate_synth_CS"/>
</dbReference>
<proteinExistence type="inferred from homology"/>
<dbReference type="InterPro" id="IPR001645">
    <property type="entry name" value="Folylpolyglutamate_synth"/>
</dbReference>
<reference evidence="13 14" key="1">
    <citation type="submission" date="2022-10" db="EMBL/GenBank/DDBJ databases">
        <title>Description of Fervidibacillus gen. nov. in the family Fervidibacillaceae fam. nov. with two species, Fervidibacillus albus sp. nov., and Fervidibacillus halotolerans sp. nov., isolated from tidal flat sediments.</title>
        <authorList>
            <person name="Kwon K.K."/>
            <person name="Yang S.-H."/>
        </authorList>
    </citation>
    <scope>NUCLEOTIDE SEQUENCE [LARGE SCALE GENOMIC DNA]</scope>
    <source>
        <strain evidence="13 14">DSM 23332</strain>
    </source>
</reference>
<keyword evidence="3 10" id="KW-0436">Ligase</keyword>
<dbReference type="InterPro" id="IPR036565">
    <property type="entry name" value="Mur-like_cat_sf"/>
</dbReference>